<dbReference type="EMBL" id="CAJVQC010005170">
    <property type="protein sequence ID" value="CAG8550232.1"/>
    <property type="molecule type" value="Genomic_DNA"/>
</dbReference>
<feature type="non-terminal residue" evidence="1">
    <location>
        <position position="554"/>
    </location>
</feature>
<protein>
    <submittedName>
        <fullName evidence="1">17518_t:CDS:1</fullName>
    </submittedName>
</protein>
<dbReference type="Proteomes" id="UP000789920">
    <property type="component" value="Unassembled WGS sequence"/>
</dbReference>
<evidence type="ECO:0000313" key="1">
    <source>
        <dbReference type="EMBL" id="CAG8550232.1"/>
    </source>
</evidence>
<gene>
    <name evidence="1" type="ORF">RPERSI_LOCUS3925</name>
</gene>
<organism evidence="1 2">
    <name type="scientific">Racocetra persica</name>
    <dbReference type="NCBI Taxonomy" id="160502"/>
    <lineage>
        <taxon>Eukaryota</taxon>
        <taxon>Fungi</taxon>
        <taxon>Fungi incertae sedis</taxon>
        <taxon>Mucoromycota</taxon>
        <taxon>Glomeromycotina</taxon>
        <taxon>Glomeromycetes</taxon>
        <taxon>Diversisporales</taxon>
        <taxon>Gigasporaceae</taxon>
        <taxon>Racocetra</taxon>
    </lineage>
</organism>
<evidence type="ECO:0000313" key="2">
    <source>
        <dbReference type="Proteomes" id="UP000789920"/>
    </source>
</evidence>
<name>A0ACA9LY26_9GLOM</name>
<accession>A0ACA9LY26</accession>
<proteinExistence type="predicted"/>
<keyword evidence="2" id="KW-1185">Reference proteome</keyword>
<sequence>MPAPDHEGFDQNTPIINITTPIIVIEGTTQEGENTDTPEAENSNLLKISNFNKSDVTLCSSTSTKVESGESEEMSNLSVEQGKEQGKMARNEQSMYSINPSPFAYTSAHLWKVMNQRDFRLLQSIGGLTGIIEGLRTDRTNGLNTKDESKPLSTKSRNEFTNVPSFESDLDNSPNGDVNLMDFPIPPDNTPFSDRIKAFGKNVLPESKSKSILEYMWLAMQEKVLILLTIAAIISLGLGLYEDFSENQSVKIKWIEGVAIIVAILIVVLVGSVNDWQKERQFRSLNAKKEDREVKVIRDGLPSLIFIHDVLVGDIVQLEPGDVIPADGILISGYNIHCDQSDETGESDSIKKLTYDTCERKFDSNYSSSSSSKIDPFIITLNTNNEDTPLQVKLNDLAEQIAKLGGAAALLMLIVLLIKYFISFRVHGVPETTKAISNVVRVIISAVTVVVVAVPEGLPLAVTLALAYATTRMLKDNNLVRVLASCETMGNATTICSDKTGTLTQNQMTVVITTIGSSDSFARNVDLFTKTLPNNNVKELKNISSMQDIKNLPE</sequence>
<reference evidence="1" key="1">
    <citation type="submission" date="2021-06" db="EMBL/GenBank/DDBJ databases">
        <authorList>
            <person name="Kallberg Y."/>
            <person name="Tangrot J."/>
            <person name="Rosling A."/>
        </authorList>
    </citation>
    <scope>NUCLEOTIDE SEQUENCE</scope>
    <source>
        <strain evidence="1">MA461A</strain>
    </source>
</reference>
<comment type="caution">
    <text evidence="1">The sequence shown here is derived from an EMBL/GenBank/DDBJ whole genome shotgun (WGS) entry which is preliminary data.</text>
</comment>